<accession>A0A0K2VAS3</accession>
<dbReference type="PANTHER" id="PTHR10900:SF77">
    <property type="entry name" value="FI19380P1"/>
    <property type="match status" value="1"/>
</dbReference>
<name>A0A0K2VAS3_LEPSM</name>
<dbReference type="SUPFAM" id="SSF82153">
    <property type="entry name" value="FAS1 domain"/>
    <property type="match status" value="1"/>
</dbReference>
<dbReference type="PANTHER" id="PTHR10900">
    <property type="entry name" value="PERIOSTIN-RELATED"/>
    <property type="match status" value="1"/>
</dbReference>
<dbReference type="GeneID" id="121120672"/>
<dbReference type="GO" id="GO:0005615">
    <property type="term" value="C:extracellular space"/>
    <property type="evidence" value="ECO:0007669"/>
    <property type="project" value="TreeGrafter"/>
</dbReference>
<dbReference type="InterPro" id="IPR000782">
    <property type="entry name" value="FAS1_domain"/>
</dbReference>
<dbReference type="SMART" id="SM00554">
    <property type="entry name" value="FAS1"/>
    <property type="match status" value="1"/>
</dbReference>
<dbReference type="PROSITE" id="PS50213">
    <property type="entry name" value="FAS1"/>
    <property type="match status" value="1"/>
</dbReference>
<evidence type="ECO:0000259" key="1">
    <source>
        <dbReference type="PROSITE" id="PS50213"/>
    </source>
</evidence>
<dbReference type="AlphaFoldDB" id="A0A0K2VAS3"/>
<dbReference type="Gene3D" id="2.30.180.10">
    <property type="entry name" value="FAS1 domain"/>
    <property type="match status" value="1"/>
</dbReference>
<dbReference type="InterPro" id="IPR050904">
    <property type="entry name" value="Adhesion/Biosynth-related"/>
</dbReference>
<dbReference type="OrthoDB" id="286301at2759"/>
<proteinExistence type="predicted"/>
<dbReference type="InterPro" id="IPR036378">
    <property type="entry name" value="FAS1_dom_sf"/>
</dbReference>
<evidence type="ECO:0000313" key="2">
    <source>
        <dbReference type="EMBL" id="CDW47375.1"/>
    </source>
</evidence>
<dbReference type="FunFam" id="2.30.180.10:FF:000032">
    <property type="entry name" value="Fasciclin domain-containing protein, putative"/>
    <property type="match status" value="1"/>
</dbReference>
<organism evidence="2">
    <name type="scientific">Lepeophtheirus salmonis</name>
    <name type="common">Salmon louse</name>
    <name type="synonym">Caligus salmonis</name>
    <dbReference type="NCBI Taxonomy" id="72036"/>
    <lineage>
        <taxon>Eukaryota</taxon>
        <taxon>Metazoa</taxon>
        <taxon>Ecdysozoa</taxon>
        <taxon>Arthropoda</taxon>
        <taxon>Crustacea</taxon>
        <taxon>Multicrustacea</taxon>
        <taxon>Hexanauplia</taxon>
        <taxon>Copepoda</taxon>
        <taxon>Siphonostomatoida</taxon>
        <taxon>Caligidae</taxon>
        <taxon>Lepeophtheirus</taxon>
    </lineage>
</organism>
<sequence>MNFLPNHHSMSEHQQRPTMKSYLSILIIATTIIYSGVEGGSPHCRNDCNIVNVLSNYKEFSGLVASVKAAGLVETLLSQGPFTVFAPTDTVFQSLPLSTLIAVVSDQNVLKELLLRHVIPGEKILAQNIPEGTTTLATAAPGASITIVKQGGSVKVSTSSGSATVIHPNINADNGVIHVINGLI</sequence>
<feature type="domain" description="FAS1" evidence="1">
    <location>
        <begin position="47"/>
        <end position="184"/>
    </location>
</feature>
<reference evidence="2" key="1">
    <citation type="submission" date="2014-05" db="EMBL/GenBank/DDBJ databases">
        <authorList>
            <person name="Chronopoulou M."/>
        </authorList>
    </citation>
    <scope>NUCLEOTIDE SEQUENCE</scope>
    <source>
        <tissue evidence="2">Whole organism</tissue>
    </source>
</reference>
<dbReference type="Pfam" id="PF02469">
    <property type="entry name" value="Fasciclin"/>
    <property type="match status" value="1"/>
</dbReference>
<dbReference type="EMBL" id="HACA01030014">
    <property type="protein sequence ID" value="CDW47375.1"/>
    <property type="molecule type" value="Transcribed_RNA"/>
</dbReference>
<dbReference type="RefSeq" id="XP_040571472.1">
    <property type="nucleotide sequence ID" value="XM_040715538.2"/>
</dbReference>
<protein>
    <recommendedName>
        <fullName evidence="1">FAS1 domain-containing protein</fullName>
    </recommendedName>
</protein>
<dbReference type="KEGG" id="lsm:121120672"/>